<comment type="caution">
    <text evidence="1">The sequence shown here is derived from an EMBL/GenBank/DDBJ whole genome shotgun (WGS) entry which is preliminary data.</text>
</comment>
<evidence type="ECO:0000313" key="1">
    <source>
        <dbReference type="EMBL" id="MFC5431760.1"/>
    </source>
</evidence>
<accession>A0ABW0JFW0</accession>
<evidence type="ECO:0000313" key="2">
    <source>
        <dbReference type="Proteomes" id="UP001596103"/>
    </source>
</evidence>
<proteinExistence type="predicted"/>
<protein>
    <submittedName>
        <fullName evidence="1">Phage tail assembly protein</fullName>
    </submittedName>
</protein>
<keyword evidence="2" id="KW-1185">Reference proteome</keyword>
<organism evidence="1 2">
    <name type="scientific">Paraburkholderia denitrificans</name>
    <dbReference type="NCBI Taxonomy" id="694025"/>
    <lineage>
        <taxon>Bacteria</taxon>
        <taxon>Pseudomonadati</taxon>
        <taxon>Pseudomonadota</taxon>
        <taxon>Betaproteobacteria</taxon>
        <taxon>Burkholderiales</taxon>
        <taxon>Burkholderiaceae</taxon>
        <taxon>Paraburkholderia</taxon>
    </lineage>
</organism>
<dbReference type="Pfam" id="PF10109">
    <property type="entry name" value="Phage_TAC_7"/>
    <property type="match status" value="1"/>
</dbReference>
<dbReference type="RefSeq" id="WP_377715235.1">
    <property type="nucleotide sequence ID" value="NZ_JBHSMP010000038.1"/>
</dbReference>
<gene>
    <name evidence="1" type="ORF">ACFPTO_23635</name>
</gene>
<reference evidence="2" key="1">
    <citation type="journal article" date="2019" name="Int. J. Syst. Evol. Microbiol.">
        <title>The Global Catalogue of Microorganisms (GCM) 10K type strain sequencing project: providing services to taxonomists for standard genome sequencing and annotation.</title>
        <authorList>
            <consortium name="The Broad Institute Genomics Platform"/>
            <consortium name="The Broad Institute Genome Sequencing Center for Infectious Disease"/>
            <person name="Wu L."/>
            <person name="Ma J."/>
        </authorList>
    </citation>
    <scope>NUCLEOTIDE SEQUENCE [LARGE SCALE GENOMIC DNA]</scope>
    <source>
        <strain evidence="2">CCUG 56042</strain>
    </source>
</reference>
<dbReference type="Proteomes" id="UP001596103">
    <property type="component" value="Unassembled WGS sequence"/>
</dbReference>
<dbReference type="EMBL" id="JBHSMP010000038">
    <property type="protein sequence ID" value="MFC5431760.1"/>
    <property type="molecule type" value="Genomic_DNA"/>
</dbReference>
<sequence length="92" mass="9918">MSIKIPLKFPLKSASGATIASLTLRRGKRKDIAAAARHSDDPAEQEDFLMARLTDLTLEDIGELDIADSKSLTDAFRDMVDGIAEGDTKQAA</sequence>
<dbReference type="InterPro" id="IPR019289">
    <property type="entry name" value="Phage_tail_E/E"/>
</dbReference>
<name>A0ABW0JFW0_9BURK</name>